<evidence type="ECO:0000256" key="1">
    <source>
        <dbReference type="SAM" id="MobiDB-lite"/>
    </source>
</evidence>
<keyword evidence="4" id="KW-1185">Reference proteome</keyword>
<feature type="region of interest" description="Disordered" evidence="1">
    <location>
        <begin position="1"/>
        <end position="174"/>
    </location>
</feature>
<proteinExistence type="predicted"/>
<protein>
    <recommendedName>
        <fullName evidence="2">N-acetyltransferase ESCO acetyl-transferase domain-containing protein</fullName>
    </recommendedName>
</protein>
<dbReference type="RefSeq" id="XP_065824684.1">
    <property type="nucleotide sequence ID" value="XM_065968612.1"/>
</dbReference>
<sequence>MSAKPAIRRTYGKAPPRTTSSSSLFDSPSPPPFIKSTIRSSSPPSSSRIETPGPSSSPSPFKINGLHSRSSSPLFWSADEDEDEERENGKKIASSSKLPPTPSPTSANPDRIRPSKISSKSNVKPKQAIQSSLKGFFTPQPHLKRKADPRSTPLEPAKTVTAPGKSSKISDPVSTSVLGVKRPWNTKAKTPSKPFTQLHLTHLPLVHTCSECGMSFMRGGDDEGIHVAHHTRVLRGIIWDGLGRSSKSNLDEKGWKVVRDDIVFGVDKKGKGKVIMVDGNHTGTKLDEIVSTVDRVLSSPPLPPAIMQRCKIFLFVTSSPPPLSKSSVAKKRQKLDTAISKKVVQKERVIGVVVAQGIKWAMRVLSDGEVQNSSPTPHIASPAITSSLTSTSTAESNSGEAKEPKGKVVIESGGFGSVTCDPESLSTPLGIHRLYISPSYRSNNLSVHLLDAACSDTVYGCHFDPLKGEVAFSQPTQSGRTIMEKWGKGHVRVFVDDESQL</sequence>
<dbReference type="GO" id="GO:0000785">
    <property type="term" value="C:chromatin"/>
    <property type="evidence" value="ECO:0007669"/>
    <property type="project" value="TreeGrafter"/>
</dbReference>
<feature type="domain" description="N-acetyltransferase ESCO acetyl-transferase" evidence="2">
    <location>
        <begin position="429"/>
        <end position="489"/>
    </location>
</feature>
<evidence type="ECO:0000313" key="3">
    <source>
        <dbReference type="EMBL" id="WWC60153.1"/>
    </source>
</evidence>
<dbReference type="Proteomes" id="UP000078595">
    <property type="component" value="Chromosome 3"/>
</dbReference>
<dbReference type="EMBL" id="CP144532">
    <property type="protein sequence ID" value="WWC60153.1"/>
    <property type="molecule type" value="Genomic_DNA"/>
</dbReference>
<dbReference type="GeneID" id="28966430"/>
<organism evidence="3 4">
    <name type="scientific">Kwoniella dejecticola CBS 10117</name>
    <dbReference type="NCBI Taxonomy" id="1296121"/>
    <lineage>
        <taxon>Eukaryota</taxon>
        <taxon>Fungi</taxon>
        <taxon>Dikarya</taxon>
        <taxon>Basidiomycota</taxon>
        <taxon>Agaricomycotina</taxon>
        <taxon>Tremellomycetes</taxon>
        <taxon>Tremellales</taxon>
        <taxon>Cryptococcaceae</taxon>
        <taxon>Kwoniella</taxon>
    </lineage>
</organism>
<dbReference type="InterPro" id="IPR028009">
    <property type="entry name" value="ESCO_Acetyltransf_dom"/>
</dbReference>
<feature type="compositionally biased region" description="Low complexity" evidence="1">
    <location>
        <begin position="380"/>
        <end position="398"/>
    </location>
</feature>
<feature type="region of interest" description="Disordered" evidence="1">
    <location>
        <begin position="371"/>
        <end position="406"/>
    </location>
</feature>
<reference evidence="3" key="1">
    <citation type="submission" date="2013-07" db="EMBL/GenBank/DDBJ databases">
        <authorList>
            <consortium name="The Broad Institute Genome Sequencing Platform"/>
            <person name="Cuomo C."/>
            <person name="Litvintseva A."/>
            <person name="Chen Y."/>
            <person name="Heitman J."/>
            <person name="Sun S."/>
            <person name="Springer D."/>
            <person name="Dromer F."/>
            <person name="Young S.K."/>
            <person name="Zeng Q."/>
            <person name="Gargeya S."/>
            <person name="Fitzgerald M."/>
            <person name="Abouelleil A."/>
            <person name="Alvarado L."/>
            <person name="Berlin A.M."/>
            <person name="Chapman S.B."/>
            <person name="Dewar J."/>
            <person name="Goldberg J."/>
            <person name="Griggs A."/>
            <person name="Gujja S."/>
            <person name="Hansen M."/>
            <person name="Howarth C."/>
            <person name="Imamovic A."/>
            <person name="Larimer J."/>
            <person name="McCowan C."/>
            <person name="Murphy C."/>
            <person name="Pearson M."/>
            <person name="Priest M."/>
            <person name="Roberts A."/>
            <person name="Saif S."/>
            <person name="Shea T."/>
            <person name="Sykes S."/>
            <person name="Wortman J."/>
            <person name="Nusbaum C."/>
            <person name="Birren B."/>
        </authorList>
    </citation>
    <scope>NUCLEOTIDE SEQUENCE</scope>
    <source>
        <strain evidence="3">CBS 10117</strain>
    </source>
</reference>
<dbReference type="Pfam" id="PF13880">
    <property type="entry name" value="Acetyltransf_13"/>
    <property type="match status" value="1"/>
</dbReference>
<dbReference type="GO" id="GO:0007064">
    <property type="term" value="P:mitotic sister chromatid cohesion"/>
    <property type="evidence" value="ECO:0007669"/>
    <property type="project" value="TreeGrafter"/>
</dbReference>
<feature type="compositionally biased region" description="Basic residues" evidence="1">
    <location>
        <begin position="1"/>
        <end position="11"/>
    </location>
</feature>
<dbReference type="PANTHER" id="PTHR45884:SF2">
    <property type="entry name" value="N-ACETYLTRANSFERASE ECO"/>
    <property type="match status" value="1"/>
</dbReference>
<dbReference type="KEGG" id="kdj:28966430"/>
<reference evidence="3" key="2">
    <citation type="submission" date="2024-02" db="EMBL/GenBank/DDBJ databases">
        <title>Comparative genomics of Cryptococcus and Kwoniella reveals pathogenesis evolution and contrasting modes of karyotype evolution via chromosome fusion or intercentromeric recombination.</title>
        <authorList>
            <person name="Coelho M.A."/>
            <person name="David-Palma M."/>
            <person name="Shea T."/>
            <person name="Bowers K."/>
            <person name="McGinley-Smith S."/>
            <person name="Mohammad A.W."/>
            <person name="Gnirke A."/>
            <person name="Yurkov A.M."/>
            <person name="Nowrousian M."/>
            <person name="Sun S."/>
            <person name="Cuomo C.A."/>
            <person name="Heitman J."/>
        </authorList>
    </citation>
    <scope>NUCLEOTIDE SEQUENCE</scope>
    <source>
        <strain evidence="3">CBS 10117</strain>
    </source>
</reference>
<evidence type="ECO:0000259" key="2">
    <source>
        <dbReference type="Pfam" id="PF13880"/>
    </source>
</evidence>
<gene>
    <name evidence="3" type="ORF">I303_102717</name>
</gene>
<dbReference type="GO" id="GO:0005634">
    <property type="term" value="C:nucleus"/>
    <property type="evidence" value="ECO:0007669"/>
    <property type="project" value="TreeGrafter"/>
</dbReference>
<feature type="compositionally biased region" description="Polar residues" evidence="1">
    <location>
        <begin position="116"/>
        <end position="133"/>
    </location>
</feature>
<dbReference type="AlphaFoldDB" id="A0AAJ8KM33"/>
<accession>A0AAJ8KM33</accession>
<dbReference type="GO" id="GO:0061733">
    <property type="term" value="F:protein-lysine-acetyltransferase activity"/>
    <property type="evidence" value="ECO:0007669"/>
    <property type="project" value="TreeGrafter"/>
</dbReference>
<name>A0AAJ8KM33_9TREE</name>
<evidence type="ECO:0000313" key="4">
    <source>
        <dbReference type="Proteomes" id="UP000078595"/>
    </source>
</evidence>
<feature type="compositionally biased region" description="Low complexity" evidence="1">
    <location>
        <begin position="38"/>
        <end position="49"/>
    </location>
</feature>
<dbReference type="PANTHER" id="PTHR45884">
    <property type="entry name" value="N-ACETYLTRANSFERASE ECO"/>
    <property type="match status" value="1"/>
</dbReference>